<dbReference type="Pfam" id="PF04967">
    <property type="entry name" value="HTH_10"/>
    <property type="match status" value="1"/>
</dbReference>
<dbReference type="GeneID" id="72184470"/>
<sequence length="207" mass="22974">MPTAKLHITLPEDVWISEVSTAHPDAEFRVLAAFPAEDTGVGLLEISADDLPAVVAAMDEREDITRLDLQQASEESALVEFETTAPLLLFSVQESGLPLELPFTIRDGRASVELTASRDRLSAFTTQLRAFGMEFDVEYVREMINSESLLTQRQRELLHTAVEEGYYDTPRECSLTELAEVAGVAKSTASETLHRVEEKIVKEYVDG</sequence>
<dbReference type="InterPro" id="IPR007050">
    <property type="entry name" value="HTH_bacterioopsin"/>
</dbReference>
<reference evidence="4 5" key="1">
    <citation type="submission" date="2022-04" db="EMBL/GenBank/DDBJ databases">
        <title>Diverse halophilic archaea isolated from saline environments.</title>
        <authorList>
            <person name="Cui H.-L."/>
        </authorList>
    </citation>
    <scope>NUCLEOTIDE SEQUENCE [LARGE SCALE GENOMIC DNA]</scope>
    <source>
        <strain evidence="4 5">XZYJT49</strain>
    </source>
</reference>
<keyword evidence="5" id="KW-1185">Reference proteome</keyword>
<feature type="domain" description="HTH bat-type" evidence="3">
    <location>
        <begin position="150"/>
        <end position="202"/>
    </location>
</feature>
<accession>A0A8U0HW76</accession>
<protein>
    <submittedName>
        <fullName evidence="4">Helix-turn-helix domain-containing protein</fullName>
    </submittedName>
</protein>
<evidence type="ECO:0000256" key="1">
    <source>
        <dbReference type="ARBA" id="ARBA00023015"/>
    </source>
</evidence>
<dbReference type="PANTHER" id="PTHR34236:SF1">
    <property type="entry name" value="DIMETHYL SULFOXIDE REDUCTASE TRANSCRIPTIONAL ACTIVATOR"/>
    <property type="match status" value="1"/>
</dbReference>
<dbReference type="AlphaFoldDB" id="A0A8U0HW76"/>
<gene>
    <name evidence="4" type="ORF">M0R89_04685</name>
</gene>
<dbReference type="EMBL" id="CP096659">
    <property type="protein sequence ID" value="UPV75365.1"/>
    <property type="molecule type" value="Genomic_DNA"/>
</dbReference>
<dbReference type="KEGG" id="halx:M0R89_04685"/>
<dbReference type="RefSeq" id="WP_248651407.1">
    <property type="nucleotide sequence ID" value="NZ_CP096659.1"/>
</dbReference>
<keyword evidence="1" id="KW-0805">Transcription regulation</keyword>
<organism evidence="4 5">
    <name type="scientific">Halorussus limi</name>
    <dbReference type="NCBI Taxonomy" id="2938695"/>
    <lineage>
        <taxon>Archaea</taxon>
        <taxon>Methanobacteriati</taxon>
        <taxon>Methanobacteriota</taxon>
        <taxon>Stenosarchaea group</taxon>
        <taxon>Halobacteria</taxon>
        <taxon>Halobacteriales</taxon>
        <taxon>Haladaptataceae</taxon>
        <taxon>Halorussus</taxon>
    </lineage>
</organism>
<proteinExistence type="predicted"/>
<dbReference type="Proteomes" id="UP000830729">
    <property type="component" value="Chromosome"/>
</dbReference>
<evidence type="ECO:0000259" key="3">
    <source>
        <dbReference type="Pfam" id="PF04967"/>
    </source>
</evidence>
<evidence type="ECO:0000256" key="2">
    <source>
        <dbReference type="ARBA" id="ARBA00023163"/>
    </source>
</evidence>
<keyword evidence="2" id="KW-0804">Transcription</keyword>
<evidence type="ECO:0000313" key="5">
    <source>
        <dbReference type="Proteomes" id="UP000830729"/>
    </source>
</evidence>
<name>A0A8U0HW76_9EURY</name>
<dbReference type="PANTHER" id="PTHR34236">
    <property type="entry name" value="DIMETHYL SULFOXIDE REDUCTASE TRANSCRIPTIONAL ACTIVATOR"/>
    <property type="match status" value="1"/>
</dbReference>
<evidence type="ECO:0000313" key="4">
    <source>
        <dbReference type="EMBL" id="UPV75365.1"/>
    </source>
</evidence>